<feature type="transmembrane region" description="Helical" evidence="8">
    <location>
        <begin position="76"/>
        <end position="106"/>
    </location>
</feature>
<dbReference type="PANTHER" id="PTHR24221:SF499">
    <property type="entry name" value="FATTY ACID ABC TRANSPORTER ATP-BINDING_PERMEASE PROTEIN"/>
    <property type="match status" value="1"/>
</dbReference>
<dbReference type="AlphaFoldDB" id="A0AB73C3W2"/>
<evidence type="ECO:0000256" key="2">
    <source>
        <dbReference type="ARBA" id="ARBA00022448"/>
    </source>
</evidence>
<evidence type="ECO:0000256" key="4">
    <source>
        <dbReference type="ARBA" id="ARBA00022741"/>
    </source>
</evidence>
<comment type="subcellular location">
    <subcellularLocation>
        <location evidence="1">Cell membrane</location>
        <topology evidence="1">Multi-pass membrane protein</topology>
    </subcellularLocation>
</comment>
<dbReference type="CDD" id="cd03254">
    <property type="entry name" value="ABCC_Glucan_exporter_like"/>
    <property type="match status" value="1"/>
</dbReference>
<evidence type="ECO:0000256" key="1">
    <source>
        <dbReference type="ARBA" id="ARBA00004651"/>
    </source>
</evidence>
<dbReference type="InterPro" id="IPR003593">
    <property type="entry name" value="AAA+_ATPase"/>
</dbReference>
<protein>
    <submittedName>
        <fullName evidence="11">ABC transporter</fullName>
    </submittedName>
</protein>
<organism evidence="11 12">
    <name type="scientific">Fusobacterium necrophorum DJ-2</name>
    <dbReference type="NCBI Taxonomy" id="1441737"/>
    <lineage>
        <taxon>Bacteria</taxon>
        <taxon>Fusobacteriati</taxon>
        <taxon>Fusobacteriota</taxon>
        <taxon>Fusobacteriia</taxon>
        <taxon>Fusobacteriales</taxon>
        <taxon>Fusobacteriaceae</taxon>
        <taxon>Fusobacterium</taxon>
    </lineage>
</organism>
<evidence type="ECO:0000256" key="3">
    <source>
        <dbReference type="ARBA" id="ARBA00022692"/>
    </source>
</evidence>
<evidence type="ECO:0000259" key="9">
    <source>
        <dbReference type="PROSITE" id="PS50893"/>
    </source>
</evidence>
<dbReference type="InterPro" id="IPR011527">
    <property type="entry name" value="ABC1_TM_dom"/>
</dbReference>
<proteinExistence type="predicted"/>
<keyword evidence="6 8" id="KW-1133">Transmembrane helix</keyword>
<dbReference type="Gene3D" id="1.20.1560.10">
    <property type="entry name" value="ABC transporter type 1, transmembrane domain"/>
    <property type="match status" value="1"/>
</dbReference>
<evidence type="ECO:0000256" key="8">
    <source>
        <dbReference type="SAM" id="Phobius"/>
    </source>
</evidence>
<dbReference type="GO" id="GO:0005524">
    <property type="term" value="F:ATP binding"/>
    <property type="evidence" value="ECO:0007669"/>
    <property type="project" value="UniProtKB-KW"/>
</dbReference>
<feature type="domain" description="ABC transporter" evidence="9">
    <location>
        <begin position="390"/>
        <end position="624"/>
    </location>
</feature>
<feature type="transmembrane region" description="Helical" evidence="8">
    <location>
        <begin position="21"/>
        <end position="42"/>
    </location>
</feature>
<evidence type="ECO:0000313" key="12">
    <source>
        <dbReference type="Proteomes" id="UP000027058"/>
    </source>
</evidence>
<dbReference type="Pfam" id="PF00664">
    <property type="entry name" value="ABC_membrane"/>
    <property type="match status" value="1"/>
</dbReference>
<dbReference type="InterPro" id="IPR027417">
    <property type="entry name" value="P-loop_NTPase"/>
</dbReference>
<feature type="transmembrane region" description="Helical" evidence="8">
    <location>
        <begin position="270"/>
        <end position="287"/>
    </location>
</feature>
<keyword evidence="3 8" id="KW-0812">Transmembrane</keyword>
<dbReference type="FunFam" id="3.40.50.300:FF:000287">
    <property type="entry name" value="Multidrug ABC transporter ATP-binding protein"/>
    <property type="match status" value="1"/>
</dbReference>
<dbReference type="InterPro" id="IPR003439">
    <property type="entry name" value="ABC_transporter-like_ATP-bd"/>
</dbReference>
<feature type="domain" description="ABC transmembrane type-1" evidence="10">
    <location>
        <begin position="41"/>
        <end position="328"/>
    </location>
</feature>
<evidence type="ECO:0000256" key="6">
    <source>
        <dbReference type="ARBA" id="ARBA00022989"/>
    </source>
</evidence>
<dbReference type="EMBL" id="JAAH01000046">
    <property type="protein sequence ID" value="KDE72696.1"/>
    <property type="molecule type" value="Genomic_DNA"/>
</dbReference>
<feature type="transmembrane region" description="Helical" evidence="8">
    <location>
        <begin position="155"/>
        <end position="172"/>
    </location>
</feature>
<keyword evidence="2" id="KW-0813">Transport</keyword>
<dbReference type="InterPro" id="IPR036640">
    <property type="entry name" value="ABC1_TM_sf"/>
</dbReference>
<dbReference type="InterPro" id="IPR039421">
    <property type="entry name" value="Type_1_exporter"/>
</dbReference>
<comment type="caution">
    <text evidence="11">The sequence shown here is derived from an EMBL/GenBank/DDBJ whole genome shotgun (WGS) entry which is preliminary data.</text>
</comment>
<dbReference type="SUPFAM" id="SSF52540">
    <property type="entry name" value="P-loop containing nucleoside triphosphate hydrolases"/>
    <property type="match status" value="1"/>
</dbReference>
<keyword evidence="4" id="KW-0547">Nucleotide-binding</keyword>
<evidence type="ECO:0000313" key="11">
    <source>
        <dbReference type="EMBL" id="KDE72696.1"/>
    </source>
</evidence>
<accession>A0AB73C3W2</accession>
<gene>
    <name evidence="11" type="ORF">FUSO8_04310</name>
</gene>
<dbReference type="PROSITE" id="PS50929">
    <property type="entry name" value="ABC_TM1F"/>
    <property type="match status" value="1"/>
</dbReference>
<keyword evidence="7 8" id="KW-0472">Membrane</keyword>
<dbReference type="Pfam" id="PF00005">
    <property type="entry name" value="ABC_tran"/>
    <property type="match status" value="1"/>
</dbReference>
<dbReference type="GO" id="GO:0005886">
    <property type="term" value="C:plasma membrane"/>
    <property type="evidence" value="ECO:0007669"/>
    <property type="project" value="UniProtKB-SubCell"/>
</dbReference>
<dbReference type="SUPFAM" id="SSF90123">
    <property type="entry name" value="ABC transporter transmembrane region"/>
    <property type="match status" value="1"/>
</dbReference>
<evidence type="ECO:0000259" key="10">
    <source>
        <dbReference type="PROSITE" id="PS50929"/>
    </source>
</evidence>
<name>A0AB73C3W2_9FUSO</name>
<dbReference type="GO" id="GO:0016887">
    <property type="term" value="F:ATP hydrolysis activity"/>
    <property type="evidence" value="ECO:0007669"/>
    <property type="project" value="InterPro"/>
</dbReference>
<dbReference type="CDD" id="cd18547">
    <property type="entry name" value="ABC_6TM_Tm288_like"/>
    <property type="match status" value="1"/>
</dbReference>
<dbReference type="PANTHER" id="PTHR24221">
    <property type="entry name" value="ATP-BINDING CASSETTE SUB-FAMILY B"/>
    <property type="match status" value="1"/>
</dbReference>
<dbReference type="Gene3D" id="3.40.50.300">
    <property type="entry name" value="P-loop containing nucleotide triphosphate hydrolases"/>
    <property type="match status" value="1"/>
</dbReference>
<dbReference type="RefSeq" id="WP_051623391.1">
    <property type="nucleotide sequence ID" value="NZ_JAAH01000046.1"/>
</dbReference>
<dbReference type="Proteomes" id="UP000027058">
    <property type="component" value="Unassembled WGS sequence"/>
</dbReference>
<sequence>MKTKKKKTLNVTELFQLLKMIFQYYPILFPTTLVCTFLNPLAGTVSSVFIREIIAVIEKNTKRGEWNMVSLQLLPFLYALVGCYLFSLTMALVSGQLMAVITPGILKKIRGKMFSQMQKLPIQYFDKHSYGEIMSHYTNDVDSLRQLVSQGFPQLFISFITAITVLSIMLYYCLWLTFLVLIAVIFISMITQKIGRNSIVHFSSQQNSLGKLEGFIEERINGQKIIQTLCQEEKNKHSFDTLNDTLFQEAKQANTYTNILNPILNSTGNFLYVIIVITGAFLLYFHIPNLSISGLPISMSIIIPFLNLSKTFSGSVNQVSQQMNAVASGIAGMKRISSLLKETTESDVGEVTLIRTENSENSENSKKIWTWKYRKPGKTLPCYKELRGEIHWKAVKFEYEEGKAVLENISLHVQPGKKIALVGATGAGKTTIANLLNRFYDVTAGEIYYDGINIQKISKKALRHSLGMVLQDTHLFTGSILENIRYGRLEATEEECISIAKLIGANDFISRLPEGYHTFLSETIDTLSTGQRQLIAIARAAIADPPIMILDEATSSIDTKTENIIQRAMEILMQGRTVFIIAHRLSTVKSADLILVLEKGHIIEQGNHASLMAQKGQYYQLYTSDFELELPQ</sequence>
<dbReference type="GO" id="GO:0140359">
    <property type="term" value="F:ABC-type transporter activity"/>
    <property type="evidence" value="ECO:0007669"/>
    <property type="project" value="InterPro"/>
</dbReference>
<reference evidence="11 12" key="1">
    <citation type="submission" date="2014-01" db="EMBL/GenBank/DDBJ databases">
        <title>Comparative genomics of Fusobacterium necrophorum wild isolates.</title>
        <authorList>
            <person name="Kittichotirat W."/>
            <person name="Bumgarner R.E."/>
            <person name="Lawrence P."/>
        </authorList>
    </citation>
    <scope>NUCLEOTIDE SEQUENCE [LARGE SCALE GENOMIC DNA]</scope>
    <source>
        <strain evidence="11 12">DJ-2</strain>
    </source>
</reference>
<dbReference type="PROSITE" id="PS50893">
    <property type="entry name" value="ABC_TRANSPORTER_2"/>
    <property type="match status" value="1"/>
</dbReference>
<evidence type="ECO:0000256" key="7">
    <source>
        <dbReference type="ARBA" id="ARBA00023136"/>
    </source>
</evidence>
<evidence type="ECO:0000256" key="5">
    <source>
        <dbReference type="ARBA" id="ARBA00022840"/>
    </source>
</evidence>
<keyword evidence="5" id="KW-0067">ATP-binding</keyword>
<dbReference type="SMART" id="SM00382">
    <property type="entry name" value="AAA"/>
    <property type="match status" value="1"/>
</dbReference>